<reference evidence="2" key="1">
    <citation type="submission" date="2015-12" db="EMBL/GenBank/DDBJ databases">
        <title>Complete Genome Sequence of Azospirillum thiophilum BV-S.</title>
        <authorList>
            <person name="Fomenkov A."/>
            <person name="Vincze T."/>
            <person name="Grabovich M."/>
            <person name="Dubinina G."/>
            <person name="Orlova M."/>
            <person name="Belousova E."/>
            <person name="Roberts R.J."/>
        </authorList>
    </citation>
    <scope>NUCLEOTIDE SEQUENCE [LARGE SCALE GENOMIC DNA]</scope>
    <source>
        <strain evidence="2">BV-S</strain>
    </source>
</reference>
<gene>
    <name evidence="1" type="ORF">AL072_19785</name>
</gene>
<protein>
    <submittedName>
        <fullName evidence="1">Uncharacterized protein</fullName>
    </submittedName>
</protein>
<dbReference type="AlphaFoldDB" id="A0AAC8ZV36"/>
<dbReference type="Proteomes" id="UP000069935">
    <property type="component" value="Chromosome 3"/>
</dbReference>
<evidence type="ECO:0000313" key="2">
    <source>
        <dbReference type="Proteomes" id="UP000069935"/>
    </source>
</evidence>
<dbReference type="KEGG" id="ati:AL072_19785"/>
<name>A0AAC8ZV36_9PROT</name>
<evidence type="ECO:0000313" key="1">
    <source>
        <dbReference type="EMBL" id="ALG73313.1"/>
    </source>
</evidence>
<reference evidence="1 2" key="2">
    <citation type="journal article" date="2016" name="Genome Announc.">
        <title>Complete Genome Sequence of a Strain of Azospirillum thiophilum Isolated from a Sulfide Spring.</title>
        <authorList>
            <person name="Fomenkov A."/>
            <person name="Vincze T."/>
            <person name="Grabovich M."/>
            <person name="Anton B.P."/>
            <person name="Dubinina G."/>
            <person name="Orlova M."/>
            <person name="Belousova E."/>
            <person name="Roberts R.J."/>
        </authorList>
    </citation>
    <scope>NUCLEOTIDE SEQUENCE [LARGE SCALE GENOMIC DNA]</scope>
    <source>
        <strain evidence="1 2">BV-S</strain>
    </source>
</reference>
<organism evidence="1 2">
    <name type="scientific">Azospirillum thiophilum</name>
    <dbReference type="NCBI Taxonomy" id="528244"/>
    <lineage>
        <taxon>Bacteria</taxon>
        <taxon>Pseudomonadati</taxon>
        <taxon>Pseudomonadota</taxon>
        <taxon>Alphaproteobacteria</taxon>
        <taxon>Rhodospirillales</taxon>
        <taxon>Azospirillaceae</taxon>
        <taxon>Azospirillum</taxon>
    </lineage>
</organism>
<keyword evidence="2" id="KW-1185">Reference proteome</keyword>
<dbReference type="RefSeq" id="WP_045584524.1">
    <property type="nucleotide sequence ID" value="NZ_CP012403.1"/>
</dbReference>
<proteinExistence type="predicted"/>
<dbReference type="EMBL" id="CP012403">
    <property type="protein sequence ID" value="ALG73313.1"/>
    <property type="molecule type" value="Genomic_DNA"/>
</dbReference>
<accession>A0AAC8ZV36</accession>
<sequence>MAFVELTDTSGDFILVNPLCVACLRAATDGETDLYLTGRGEPLRMKGTPADIARLLEDAAPTPPDPTLSLLA</sequence>